<dbReference type="EMBL" id="JAGKQH010000007">
    <property type="protein sequence ID" value="KAG6595044.1"/>
    <property type="molecule type" value="Genomic_DNA"/>
</dbReference>
<evidence type="ECO:0000313" key="11">
    <source>
        <dbReference type="Proteomes" id="UP000685013"/>
    </source>
</evidence>
<evidence type="ECO:0000256" key="3">
    <source>
        <dbReference type="ARBA" id="ARBA00022523"/>
    </source>
</evidence>
<dbReference type="Proteomes" id="UP000685013">
    <property type="component" value="Chromosome 7"/>
</dbReference>
<dbReference type="GO" id="GO:0048046">
    <property type="term" value="C:apoplast"/>
    <property type="evidence" value="ECO:0007669"/>
    <property type="project" value="UniProtKB-SubCell"/>
</dbReference>
<dbReference type="GO" id="GO:1902025">
    <property type="term" value="P:nitrate import"/>
    <property type="evidence" value="ECO:0007669"/>
    <property type="project" value="TreeGrafter"/>
</dbReference>
<feature type="signal peptide" evidence="9">
    <location>
        <begin position="1"/>
        <end position="22"/>
    </location>
</feature>
<keyword evidence="6 9" id="KW-0732">Signal</keyword>
<dbReference type="PANTHER" id="PTHR33348">
    <property type="entry name" value="PRECURSOR OF CEP5"/>
    <property type="match status" value="1"/>
</dbReference>
<gene>
    <name evidence="10" type="ORF">SDJN03_11597</name>
</gene>
<dbReference type="GO" id="GO:0005179">
    <property type="term" value="F:hormone activity"/>
    <property type="evidence" value="ECO:0007669"/>
    <property type="project" value="UniProtKB-KW"/>
</dbReference>
<feature type="region of interest" description="Disordered" evidence="8">
    <location>
        <begin position="56"/>
        <end position="99"/>
    </location>
</feature>
<feature type="non-terminal residue" evidence="10">
    <location>
        <position position="1"/>
    </location>
</feature>
<evidence type="ECO:0000256" key="1">
    <source>
        <dbReference type="ARBA" id="ARBA00004271"/>
    </source>
</evidence>
<evidence type="ECO:0000256" key="7">
    <source>
        <dbReference type="ARBA" id="ARBA00023278"/>
    </source>
</evidence>
<evidence type="ECO:0000256" key="5">
    <source>
        <dbReference type="ARBA" id="ARBA00022702"/>
    </source>
</evidence>
<keyword evidence="7" id="KW-0379">Hydroxylation</keyword>
<sequence length="99" mass="10873">MKTTQRLSGVCVFILFLILCLSHEVVYVECRHLKSSRCKKCTKFINPPAVNLGGKKADPGDVGLAGNRQEFKTSKAEQPQDFRPTSPGHSPGVGHHINN</sequence>
<comment type="similarity">
    <text evidence="2">Belongs to the C-terminally encoded plant signaling peptide (CEP) family.</text>
</comment>
<keyword evidence="11" id="KW-1185">Reference proteome</keyword>
<evidence type="ECO:0000256" key="6">
    <source>
        <dbReference type="ARBA" id="ARBA00022729"/>
    </source>
</evidence>
<comment type="subcellular location">
    <subcellularLocation>
        <location evidence="1">Secreted</location>
        <location evidence="1">Extracellular space</location>
        <location evidence="1">Apoplast</location>
    </subcellularLocation>
</comment>
<reference evidence="10 11" key="1">
    <citation type="journal article" date="2021" name="Hortic Res">
        <title>The domestication of Cucurbita argyrosperma as revealed by the genome of its wild relative.</title>
        <authorList>
            <person name="Barrera-Redondo J."/>
            <person name="Sanchez-de la Vega G."/>
            <person name="Aguirre-Liguori J.A."/>
            <person name="Castellanos-Morales G."/>
            <person name="Gutierrez-Guerrero Y.T."/>
            <person name="Aguirre-Dugua X."/>
            <person name="Aguirre-Planter E."/>
            <person name="Tenaillon M.I."/>
            <person name="Lira-Saade R."/>
            <person name="Eguiarte L.E."/>
        </authorList>
    </citation>
    <scope>NUCLEOTIDE SEQUENCE [LARGE SCALE GENOMIC DNA]</scope>
    <source>
        <strain evidence="10">JBR-2021</strain>
    </source>
</reference>
<keyword evidence="4" id="KW-0964">Secreted</keyword>
<accession>A0AAV6NE87</accession>
<dbReference type="InterPro" id="IPR033250">
    <property type="entry name" value="CEP"/>
</dbReference>
<dbReference type="PANTHER" id="PTHR33348:SF7">
    <property type="entry name" value="PRECURSOR OF CEP11-RELATED"/>
    <property type="match status" value="1"/>
</dbReference>
<proteinExistence type="inferred from homology"/>
<evidence type="ECO:0000256" key="8">
    <source>
        <dbReference type="SAM" id="MobiDB-lite"/>
    </source>
</evidence>
<dbReference type="GO" id="GO:2000280">
    <property type="term" value="P:regulation of root development"/>
    <property type="evidence" value="ECO:0007669"/>
    <property type="project" value="TreeGrafter"/>
</dbReference>
<protein>
    <submittedName>
        <fullName evidence="10">Uncharacterized protein</fullName>
    </submittedName>
</protein>
<feature type="chain" id="PRO_5043574340" evidence="9">
    <location>
        <begin position="23"/>
        <end position="99"/>
    </location>
</feature>
<evidence type="ECO:0000313" key="10">
    <source>
        <dbReference type="EMBL" id="KAG6595044.1"/>
    </source>
</evidence>
<dbReference type="GO" id="GO:0048364">
    <property type="term" value="P:root development"/>
    <property type="evidence" value="ECO:0007669"/>
    <property type="project" value="InterPro"/>
</dbReference>
<evidence type="ECO:0000256" key="4">
    <source>
        <dbReference type="ARBA" id="ARBA00022525"/>
    </source>
</evidence>
<dbReference type="GO" id="GO:0006995">
    <property type="term" value="P:cellular response to nitrogen starvation"/>
    <property type="evidence" value="ECO:0007669"/>
    <property type="project" value="UniProtKB-ARBA"/>
</dbReference>
<evidence type="ECO:0000256" key="9">
    <source>
        <dbReference type="SAM" id="SignalP"/>
    </source>
</evidence>
<dbReference type="AlphaFoldDB" id="A0AAV6NE87"/>
<name>A0AAV6NE87_9ROSI</name>
<feature type="compositionally biased region" description="Basic and acidic residues" evidence="8">
    <location>
        <begin position="69"/>
        <end position="80"/>
    </location>
</feature>
<organism evidence="10 11">
    <name type="scientific">Cucurbita argyrosperma subsp. sororia</name>
    <dbReference type="NCBI Taxonomy" id="37648"/>
    <lineage>
        <taxon>Eukaryota</taxon>
        <taxon>Viridiplantae</taxon>
        <taxon>Streptophyta</taxon>
        <taxon>Embryophyta</taxon>
        <taxon>Tracheophyta</taxon>
        <taxon>Spermatophyta</taxon>
        <taxon>Magnoliopsida</taxon>
        <taxon>eudicotyledons</taxon>
        <taxon>Gunneridae</taxon>
        <taxon>Pentapetalae</taxon>
        <taxon>rosids</taxon>
        <taxon>fabids</taxon>
        <taxon>Cucurbitales</taxon>
        <taxon>Cucurbitaceae</taxon>
        <taxon>Cucurbiteae</taxon>
        <taxon>Cucurbita</taxon>
    </lineage>
</organism>
<keyword evidence="3" id="KW-0052">Apoplast</keyword>
<evidence type="ECO:0000256" key="2">
    <source>
        <dbReference type="ARBA" id="ARBA00008963"/>
    </source>
</evidence>
<comment type="caution">
    <text evidence="10">The sequence shown here is derived from an EMBL/GenBank/DDBJ whole genome shotgun (WGS) entry which is preliminary data.</text>
</comment>
<keyword evidence="5" id="KW-0372">Hormone</keyword>
<dbReference type="GO" id="GO:1901371">
    <property type="term" value="P:regulation of leaf morphogenesis"/>
    <property type="evidence" value="ECO:0007669"/>
    <property type="project" value="TreeGrafter"/>
</dbReference>